<dbReference type="Gene3D" id="3.60.10.10">
    <property type="entry name" value="Endonuclease/exonuclease/phosphatase"/>
    <property type="match status" value="2"/>
</dbReference>
<dbReference type="PANTHER" id="PTHR33116:SF78">
    <property type="entry name" value="OS12G0587133 PROTEIN"/>
    <property type="match status" value="1"/>
</dbReference>
<feature type="compositionally biased region" description="Basic and acidic residues" evidence="2">
    <location>
        <begin position="317"/>
        <end position="333"/>
    </location>
</feature>
<evidence type="ECO:0000256" key="2">
    <source>
        <dbReference type="SAM" id="MobiDB-lite"/>
    </source>
</evidence>
<feature type="domain" description="RRM" evidence="3">
    <location>
        <begin position="17"/>
        <end position="94"/>
    </location>
</feature>
<proteinExistence type="predicted"/>
<dbReference type="SUPFAM" id="SSF56219">
    <property type="entry name" value="DNase I-like"/>
    <property type="match status" value="2"/>
</dbReference>
<dbReference type="InterPro" id="IPR000477">
    <property type="entry name" value="RT_dom"/>
</dbReference>
<dbReference type="InterPro" id="IPR036691">
    <property type="entry name" value="Endo/exonu/phosph_ase_sf"/>
</dbReference>
<dbReference type="InterPro" id="IPR012677">
    <property type="entry name" value="Nucleotide-bd_a/b_plait_sf"/>
</dbReference>
<reference evidence="4" key="2">
    <citation type="submission" date="2022-01" db="EMBL/GenBank/DDBJ databases">
        <authorList>
            <person name="Yamashiro T."/>
            <person name="Shiraishi A."/>
            <person name="Satake H."/>
            <person name="Nakayama K."/>
        </authorList>
    </citation>
    <scope>NUCLEOTIDE SEQUENCE</scope>
</reference>
<dbReference type="CDD" id="cd01650">
    <property type="entry name" value="RT_nLTR_like"/>
    <property type="match status" value="1"/>
</dbReference>
<dbReference type="InterPro" id="IPR005135">
    <property type="entry name" value="Endo/exonuclease/phosphatase"/>
</dbReference>
<keyword evidence="4" id="KW-0695">RNA-directed DNA polymerase</keyword>
<dbReference type="EMBL" id="BQNB010019160">
    <property type="protein sequence ID" value="GJT82362.1"/>
    <property type="molecule type" value="Genomic_DNA"/>
</dbReference>
<evidence type="ECO:0000313" key="5">
    <source>
        <dbReference type="Proteomes" id="UP001151760"/>
    </source>
</evidence>
<keyword evidence="4" id="KW-0548">Nucleotidyltransferase</keyword>
<dbReference type="CDD" id="cd00590">
    <property type="entry name" value="RRM_SF"/>
    <property type="match status" value="1"/>
</dbReference>
<dbReference type="PANTHER" id="PTHR33116">
    <property type="entry name" value="REVERSE TRANSCRIPTASE ZINC-BINDING DOMAIN-CONTAINING PROTEIN-RELATED-RELATED"/>
    <property type="match status" value="1"/>
</dbReference>
<dbReference type="Pfam" id="PF00076">
    <property type="entry name" value="RRM_1"/>
    <property type="match status" value="1"/>
</dbReference>
<dbReference type="PROSITE" id="PS50102">
    <property type="entry name" value="RRM"/>
    <property type="match status" value="1"/>
</dbReference>
<dbReference type="SUPFAM" id="SSF54928">
    <property type="entry name" value="RNA-binding domain, RBD"/>
    <property type="match status" value="1"/>
</dbReference>
<feature type="region of interest" description="Disordered" evidence="2">
    <location>
        <begin position="1061"/>
        <end position="1097"/>
    </location>
</feature>
<dbReference type="SMART" id="SM00360">
    <property type="entry name" value="RRM"/>
    <property type="match status" value="1"/>
</dbReference>
<name>A0ABQ5H538_9ASTR</name>
<dbReference type="Pfam" id="PF03372">
    <property type="entry name" value="Exo_endo_phos"/>
    <property type="match status" value="1"/>
</dbReference>
<reference evidence="4" key="1">
    <citation type="journal article" date="2022" name="Int. J. Mol. Sci.">
        <title>Draft Genome of Tanacetum Coccineum: Genomic Comparison of Closely Related Tanacetum-Family Plants.</title>
        <authorList>
            <person name="Yamashiro T."/>
            <person name="Shiraishi A."/>
            <person name="Nakayama K."/>
            <person name="Satake H."/>
        </authorList>
    </citation>
    <scope>NUCLEOTIDE SEQUENCE</scope>
</reference>
<dbReference type="InterPro" id="IPR026960">
    <property type="entry name" value="RVT-Znf"/>
</dbReference>
<gene>
    <name evidence="4" type="ORF">Tco_1056704</name>
</gene>
<dbReference type="Pfam" id="PF13966">
    <property type="entry name" value="zf-RVT"/>
    <property type="match status" value="1"/>
</dbReference>
<dbReference type="Gene3D" id="3.30.70.330">
    <property type="match status" value="1"/>
</dbReference>
<evidence type="ECO:0000256" key="1">
    <source>
        <dbReference type="PROSITE-ProRule" id="PRU00176"/>
    </source>
</evidence>
<accession>A0ABQ5H538</accession>
<sequence>MAARARSNVDHTRLISKSIFVTNFPDNTTSKDLWEVCKGYGTVVDVFISDRKSKAGKRFAFVRFIKVDNVDRLVGNLCTLWIGRMHLHANVARFDHPPIHSSWPNISTRPAANGASSFALILKGNPNNFNHIASSPTMVLDDECVVERDLDNFVMGEVKDFSSINNLRVLLSNEGFQHVRLAYLGGLWVMIELTSVQTKMRFMKHVGVASWFSQLCKAQPDFVSRERIVWIDIEGVPLHAWSRPTFSKIGSRWGEVIELEDNKEDCFARKLDDYSEDDSVNGAEEINGDISKQMNLDDETDIEGVSDTVFDDKADSLGHEHTQNLSPNEKENSSDPFNLYNLLNKRDKGEANSGLDSSIPFPPGFTPEREFQHVDAQEVQGMENSLSKRRSEGLSSCVLEDAQPLNEHASPSIDSKKKQVARYWRSSRWFQMNCLSLNVQGLGSKAKKDWIKELNNKHKVNFLSVQETKLDCISDMDVKVLWGNYKFEYTISEAVGNSGGILCVWDPSVFRKEHHVVSDNFVALYGSWVSNQAKLLVVSIYAPQSITSKRSLWSYISSLISRWDGHCMVMGDFNEVRCMEDRLGSVYNAQGANEFNSFISNSGLVEIQLEGYSFTWSLQSAKKMSKLDRFFVSDGLLSLFPHLSGICLDRHLSDHRPILLREVVTDYGPSPFRDNFVLYMGQGFLKQAKLLWCYICPSVSSLSSVRYGATFRPLSAIGMVIVWLWAILIKLDAWRIVWVQCTMRKACDDTIGKLKARLSNWKLKTLSVGGRLTLLKSVLGSTPIYNMSIYKVPKSVLQTMESIRRNFFNGVQCDERKIVWIKWAKVLASKKYGGLGVSSFYALNRALLFKWVWRFISRDNSLWCRLIMSMHGSSLYKLSPFRYSTWKSIIREVHMLKDRGVDLISHCHIRVGNGLRNEKAPLSNSNVHSLNKDARKSDGANVIPAPAIVLEDDCVQLNDLSCSLMGRVIYIFDKFEIDLVRIIWVLGLQFSEIVPASLEFKPEGRVAWVEVEGLPFKFWTVKTFTKIAAKWGDLLEVDDMGENCRVCWLRAKEVTGWEPELVEEPDYEEEEEHSENVSLEGETKEQEDENNGGYSNVEEVPESVFNNSSGSKVNVSEDPFKLYKLLNKNGAGKNVNETNDNHSMQFPPGFTPVDMENASSANGEKSVNVNGGVDNDVPEGVHKSQQVLGDTEESGLAQKAKKDWVRELCVKHKVNFMTIQETKMENMELLSVRNCWGNYAFNYLHSNSVGNSGGILCVWDSSSFVKESHTISDYFVIIRGKWLKSGIDLILVAVYAPHDPRDKRMVWEYLAHVINQWNGNVVIMGDFNELDGFSTFVTDVWKSAPGDKDNGMRNMAGKLKFLKCKIREWITSSKDNGKSDILRFKEELRVLDETIDKGEGSDGLIQRRMDLIKDIQHLDQLHTMDLVQKTKIKWAIEGDENTRFFHGVLNKKCNQMAIRGVLVDGEWIDQPSEVKGEFFNHFCDRFDKPVENRISIAISYPKQISNEQLIDLERMVTKEELKVAQMGCYKAVNHFFVHGDIPNGCNPSFITLIPKVPAANMVKDFRPISLIGSMHKIIAKILANRLVGVMDDIVHEVQSAFIANRQILDGPFILNEMLQWCKSKKKQTLIFKVDFEKAYDSVRWDFLDDVLNKFGFGSKWRIWIQVCHKILEGSILSMGVRRQEFQFYKGLKQGDLSFSFLVYSYMESLHLSFQRVVDSGRLEFSMYSYPRLEEVIDKVPSTVLKLMESIRGKFFNGHETGSRKASWIKWDKVIADKKKVGLGVSSLFALNRGLMIKWVWRFFNKESSLWKKVIKAIHGEDRNITKGNRFVSNSCWSSIVNEVHRMKISGVNIFDFMKLRLGNGHSTKFWYDCWYQGGILKNLCPRMFALETRKEVTVNEKMCEPSVSFSFRRGIRGGCEQDQYNVLEGVVNFVTLAPMEDRWVWSLESSGEFSVASIRRKIDDVRLPNVGNKTRWVKSVPIKINVLSWKVMVDALPTRLNLSRRGISIQSLSCPVCDVGVESSNHLFFRCEVSRQIGRNLLKWWNIPNQEVESYAEWKVWMASIRLGSKLKEMYEGVWITMWWYIWWFRNKILFDDNPPKKKILFDRIVTNSFQWCKSRCKASFDWNEWLKTPYLISL</sequence>
<protein>
    <submittedName>
        <fullName evidence="4">RNA-directed DNA polymerase, eukaryota</fullName>
    </submittedName>
</protein>
<feature type="compositionally biased region" description="Acidic residues" evidence="2">
    <location>
        <begin position="1061"/>
        <end position="1073"/>
    </location>
</feature>
<comment type="caution">
    <text evidence="4">The sequence shown here is derived from an EMBL/GenBank/DDBJ whole genome shotgun (WGS) entry which is preliminary data.</text>
</comment>
<dbReference type="Proteomes" id="UP001151760">
    <property type="component" value="Unassembled WGS sequence"/>
</dbReference>
<dbReference type="GO" id="GO:0003964">
    <property type="term" value="F:RNA-directed DNA polymerase activity"/>
    <property type="evidence" value="ECO:0007669"/>
    <property type="project" value="UniProtKB-KW"/>
</dbReference>
<keyword evidence="5" id="KW-1185">Reference proteome</keyword>
<dbReference type="InterPro" id="IPR000504">
    <property type="entry name" value="RRM_dom"/>
</dbReference>
<keyword evidence="4" id="KW-0808">Transferase</keyword>
<keyword evidence="1" id="KW-0694">RNA-binding</keyword>
<dbReference type="Pfam" id="PF00078">
    <property type="entry name" value="RVT_1"/>
    <property type="match status" value="1"/>
</dbReference>
<feature type="region of interest" description="Disordered" evidence="2">
    <location>
        <begin position="317"/>
        <end position="338"/>
    </location>
</feature>
<dbReference type="InterPro" id="IPR035979">
    <property type="entry name" value="RBD_domain_sf"/>
</dbReference>
<evidence type="ECO:0000259" key="3">
    <source>
        <dbReference type="PROSITE" id="PS50102"/>
    </source>
</evidence>
<organism evidence="4 5">
    <name type="scientific">Tanacetum coccineum</name>
    <dbReference type="NCBI Taxonomy" id="301880"/>
    <lineage>
        <taxon>Eukaryota</taxon>
        <taxon>Viridiplantae</taxon>
        <taxon>Streptophyta</taxon>
        <taxon>Embryophyta</taxon>
        <taxon>Tracheophyta</taxon>
        <taxon>Spermatophyta</taxon>
        <taxon>Magnoliopsida</taxon>
        <taxon>eudicotyledons</taxon>
        <taxon>Gunneridae</taxon>
        <taxon>Pentapetalae</taxon>
        <taxon>asterids</taxon>
        <taxon>campanulids</taxon>
        <taxon>Asterales</taxon>
        <taxon>Asteraceae</taxon>
        <taxon>Asteroideae</taxon>
        <taxon>Anthemideae</taxon>
        <taxon>Anthemidinae</taxon>
        <taxon>Tanacetum</taxon>
    </lineage>
</organism>
<evidence type="ECO:0000313" key="4">
    <source>
        <dbReference type="EMBL" id="GJT82362.1"/>
    </source>
</evidence>